<dbReference type="RefSeq" id="WP_011901510.1">
    <property type="nucleotide sequence ID" value="NZ_JAAVJF010000006.1"/>
</dbReference>
<protein>
    <submittedName>
        <fullName evidence="7">Archaemetzincin family Zn-dependent metalloprotease</fullName>
    </submittedName>
</protein>
<dbReference type="Gene3D" id="3.40.390.10">
    <property type="entry name" value="Collagenase (Catalytic Domain)"/>
    <property type="match status" value="1"/>
</dbReference>
<evidence type="ECO:0000256" key="1">
    <source>
        <dbReference type="ARBA" id="ARBA00001947"/>
    </source>
</evidence>
<dbReference type="AlphaFoldDB" id="A0A7L4PBS8"/>
<evidence type="ECO:0000256" key="5">
    <source>
        <dbReference type="ARBA" id="ARBA00022833"/>
    </source>
</evidence>
<dbReference type="Pfam" id="PF07998">
    <property type="entry name" value="Peptidase_M54"/>
    <property type="match status" value="1"/>
</dbReference>
<dbReference type="InterPro" id="IPR012091">
    <property type="entry name" value="Pept_M54_archaemetzncn_arc/bac"/>
</dbReference>
<evidence type="ECO:0000256" key="4">
    <source>
        <dbReference type="ARBA" id="ARBA00022801"/>
    </source>
</evidence>
<dbReference type="OMA" id="KDRGQYH"/>
<dbReference type="GO" id="GO:0008270">
    <property type="term" value="F:zinc ion binding"/>
    <property type="evidence" value="ECO:0007669"/>
    <property type="project" value="InterPro"/>
</dbReference>
<dbReference type="GeneID" id="5056138"/>
<dbReference type="EMBL" id="JAAVJF010000006">
    <property type="protein sequence ID" value="NYR16425.1"/>
    <property type="molecule type" value="Genomic_DNA"/>
</dbReference>
<keyword evidence="6 7" id="KW-0482">Metalloprotease</keyword>
<dbReference type="GO" id="GO:0006508">
    <property type="term" value="P:proteolysis"/>
    <property type="evidence" value="ECO:0007669"/>
    <property type="project" value="UniProtKB-KW"/>
</dbReference>
<gene>
    <name evidence="7" type="ORF">HC235_10890</name>
</gene>
<dbReference type="InterPro" id="IPR024079">
    <property type="entry name" value="MetalloPept_cat_dom_sf"/>
</dbReference>
<keyword evidence="8" id="KW-1185">Reference proteome</keyword>
<proteinExistence type="predicted"/>
<dbReference type="PANTHER" id="PTHR15910">
    <property type="entry name" value="ARCHAEMETZINCIN"/>
    <property type="match status" value="1"/>
</dbReference>
<name>A0A7L4PBS8_9CREN</name>
<keyword evidence="5" id="KW-0862">Zinc</keyword>
<sequence>MRPRLTVVAPPSVETVVIPEFDVVWLVKELDASRYVDPLRGQCRADAVVKALSRSVNTPTVFIMECDGYYPGLNFVFGLAVPHLKTAVVFTARLRGPQFRERLVKEITHEAGHLYGLGHCGDPSCVMYFSNSIYDTDRKSAFFCERCRRRLYAFFR</sequence>
<evidence type="ECO:0000313" key="8">
    <source>
        <dbReference type="Proteomes" id="UP000554766"/>
    </source>
</evidence>
<dbReference type="NCBIfam" id="NF033823">
    <property type="entry name" value="archmetzin"/>
    <property type="match status" value="1"/>
</dbReference>
<keyword evidence="2 7" id="KW-0645">Protease</keyword>
<evidence type="ECO:0000256" key="2">
    <source>
        <dbReference type="ARBA" id="ARBA00022670"/>
    </source>
</evidence>
<dbReference type="Proteomes" id="UP000554766">
    <property type="component" value="Unassembled WGS sequence"/>
</dbReference>
<keyword evidence="3" id="KW-0479">Metal-binding</keyword>
<dbReference type="SUPFAM" id="SSF55486">
    <property type="entry name" value="Metalloproteases ('zincins'), catalytic domain"/>
    <property type="match status" value="1"/>
</dbReference>
<dbReference type="PANTHER" id="PTHR15910:SF1">
    <property type="entry name" value="ARCHAEMETZINCIN-2"/>
    <property type="match status" value="1"/>
</dbReference>
<dbReference type="InterPro" id="IPR012962">
    <property type="entry name" value="Pept_M54_archaemetzincn"/>
</dbReference>
<dbReference type="CDD" id="cd11375">
    <property type="entry name" value="Peptidase_M54"/>
    <property type="match status" value="1"/>
</dbReference>
<evidence type="ECO:0000256" key="6">
    <source>
        <dbReference type="ARBA" id="ARBA00023049"/>
    </source>
</evidence>
<keyword evidence="4" id="KW-0378">Hydrolase</keyword>
<comment type="cofactor">
    <cofactor evidence="1">
        <name>Zn(2+)</name>
        <dbReference type="ChEBI" id="CHEBI:29105"/>
    </cofactor>
</comment>
<evidence type="ECO:0000256" key="3">
    <source>
        <dbReference type="ARBA" id="ARBA00022723"/>
    </source>
</evidence>
<comment type="caution">
    <text evidence="7">The sequence shown here is derived from an EMBL/GenBank/DDBJ whole genome shotgun (WGS) entry which is preliminary data.</text>
</comment>
<dbReference type="GO" id="GO:0008237">
    <property type="term" value="F:metallopeptidase activity"/>
    <property type="evidence" value="ECO:0007669"/>
    <property type="project" value="UniProtKB-KW"/>
</dbReference>
<evidence type="ECO:0000313" key="7">
    <source>
        <dbReference type="EMBL" id="NYR16425.1"/>
    </source>
</evidence>
<reference evidence="7 8" key="1">
    <citation type="journal article" date="2020" name="Nat. Commun.">
        <title>The structures of two archaeal type IV pili illuminate evolutionary relationships.</title>
        <authorList>
            <person name="Wang F."/>
            <person name="Baquero D.P."/>
            <person name="Su Z."/>
            <person name="Beltran L.C."/>
            <person name="Prangishvili D."/>
            <person name="Krupovic M."/>
            <person name="Egelman E.H."/>
        </authorList>
    </citation>
    <scope>NUCLEOTIDE SEQUENCE [LARGE SCALE GENOMIC DNA]</scope>
    <source>
        <strain evidence="7 8">2GA</strain>
    </source>
</reference>
<accession>A0A7L4PBS8</accession>
<organism evidence="7 8">
    <name type="scientific">Pyrobaculum arsenaticum</name>
    <dbReference type="NCBI Taxonomy" id="121277"/>
    <lineage>
        <taxon>Archaea</taxon>
        <taxon>Thermoproteota</taxon>
        <taxon>Thermoprotei</taxon>
        <taxon>Thermoproteales</taxon>
        <taxon>Thermoproteaceae</taxon>
        <taxon>Pyrobaculum</taxon>
    </lineage>
</organism>